<keyword evidence="1" id="KW-0472">Membrane</keyword>
<dbReference type="RefSeq" id="XP_024672826.1">
    <property type="nucleotide sequence ID" value="XM_024818437.1"/>
</dbReference>
<sequence>MEKRGKEALQIPSPVRCDSFGTRAIPECWGYGCYAGDLKLIGPQCAPCYERHDRELKWSRACSLSCLFFFFLFPYCAVPFTSPFPFFSLTFFLPSHLLLLLLLTNLPFCDPVS</sequence>
<keyword evidence="3" id="KW-1185">Reference proteome</keyword>
<evidence type="ECO:0000313" key="3">
    <source>
        <dbReference type="Proteomes" id="UP000234585"/>
    </source>
</evidence>
<reference evidence="2 3" key="1">
    <citation type="submission" date="2017-12" db="EMBL/GenBank/DDBJ databases">
        <authorList>
            <consortium name="DOE Joint Genome Institute"/>
            <person name="Haridas S."/>
            <person name="Kjaerbolling I."/>
            <person name="Vesth T.C."/>
            <person name="Frisvad J.C."/>
            <person name="Nybo J.L."/>
            <person name="Theobald S."/>
            <person name="Kuo A."/>
            <person name="Bowyer P."/>
            <person name="Matsuda Y."/>
            <person name="Mondo S."/>
            <person name="Lyhne E.K."/>
            <person name="Kogle M.E."/>
            <person name="Clum A."/>
            <person name="Lipzen A."/>
            <person name="Salamov A."/>
            <person name="Ngan C.Y."/>
            <person name="Daum C."/>
            <person name="Chiniquy J."/>
            <person name="Barry K."/>
            <person name="LaButti K."/>
            <person name="Simmons B.A."/>
            <person name="Magnuson J.K."/>
            <person name="Mortensen U.H."/>
            <person name="Larsen T.O."/>
            <person name="Grigoriev I.V."/>
            <person name="Baker S.E."/>
            <person name="Andersen M.R."/>
            <person name="Nordberg H.P."/>
            <person name="Cantor M.N."/>
            <person name="Hua S.X."/>
        </authorList>
    </citation>
    <scope>NUCLEOTIDE SEQUENCE [LARGE SCALE GENOMIC DNA]</scope>
    <source>
        <strain evidence="2 3">CBS 102.13</strain>
    </source>
</reference>
<gene>
    <name evidence="2" type="ORF">BDW47DRAFT_20241</name>
</gene>
<name>A0A2I2FDW9_ASPCN</name>
<dbReference type="EMBL" id="KZ559133">
    <property type="protein sequence ID" value="PLB38814.1"/>
    <property type="molecule type" value="Genomic_DNA"/>
</dbReference>
<organism evidence="2 3">
    <name type="scientific">Aspergillus candidus</name>
    <dbReference type="NCBI Taxonomy" id="41067"/>
    <lineage>
        <taxon>Eukaryota</taxon>
        <taxon>Fungi</taxon>
        <taxon>Dikarya</taxon>
        <taxon>Ascomycota</taxon>
        <taxon>Pezizomycotina</taxon>
        <taxon>Eurotiomycetes</taxon>
        <taxon>Eurotiomycetidae</taxon>
        <taxon>Eurotiales</taxon>
        <taxon>Aspergillaceae</taxon>
        <taxon>Aspergillus</taxon>
        <taxon>Aspergillus subgen. Circumdati</taxon>
    </lineage>
</organism>
<evidence type="ECO:0000313" key="2">
    <source>
        <dbReference type="EMBL" id="PLB38814.1"/>
    </source>
</evidence>
<feature type="transmembrane region" description="Helical" evidence="1">
    <location>
        <begin position="61"/>
        <end position="80"/>
    </location>
</feature>
<dbReference type="AlphaFoldDB" id="A0A2I2FDW9"/>
<proteinExistence type="predicted"/>
<evidence type="ECO:0000256" key="1">
    <source>
        <dbReference type="SAM" id="Phobius"/>
    </source>
</evidence>
<dbReference type="GeneID" id="36525597"/>
<protein>
    <submittedName>
        <fullName evidence="2">Uncharacterized protein</fullName>
    </submittedName>
</protein>
<keyword evidence="1" id="KW-1133">Transmembrane helix</keyword>
<dbReference type="Proteomes" id="UP000234585">
    <property type="component" value="Unassembled WGS sequence"/>
</dbReference>
<keyword evidence="1" id="KW-0812">Transmembrane</keyword>
<feature type="transmembrane region" description="Helical" evidence="1">
    <location>
        <begin position="86"/>
        <end position="108"/>
    </location>
</feature>
<accession>A0A2I2FDW9</accession>